<keyword evidence="2" id="KW-1185">Reference proteome</keyword>
<name>A0A392W100_9FABA</name>
<feature type="non-terminal residue" evidence="1">
    <location>
        <position position="1"/>
    </location>
</feature>
<reference evidence="1 2" key="1">
    <citation type="journal article" date="2018" name="Front. Plant Sci.">
        <title>Red Clover (Trifolium pratense) and Zigzag Clover (T. medium) - A Picture of Genomic Similarities and Differences.</title>
        <authorList>
            <person name="Dluhosova J."/>
            <person name="Istvanek J."/>
            <person name="Nedelnik J."/>
            <person name="Repkova J."/>
        </authorList>
    </citation>
    <scope>NUCLEOTIDE SEQUENCE [LARGE SCALE GENOMIC DNA]</scope>
    <source>
        <strain evidence="2">cv. 10/8</strain>
        <tissue evidence="1">Leaf</tissue>
    </source>
</reference>
<protein>
    <submittedName>
        <fullName evidence="1">Uncharacterized protein</fullName>
    </submittedName>
</protein>
<dbReference type="Proteomes" id="UP000265520">
    <property type="component" value="Unassembled WGS sequence"/>
</dbReference>
<accession>A0A392W100</accession>
<evidence type="ECO:0000313" key="2">
    <source>
        <dbReference type="Proteomes" id="UP000265520"/>
    </source>
</evidence>
<sequence length="21" mass="2327">HLMPGIVNTLSHVLPLCLKQL</sequence>
<dbReference type="AlphaFoldDB" id="A0A392W100"/>
<comment type="caution">
    <text evidence="1">The sequence shown here is derived from an EMBL/GenBank/DDBJ whole genome shotgun (WGS) entry which is preliminary data.</text>
</comment>
<proteinExistence type="predicted"/>
<organism evidence="1 2">
    <name type="scientific">Trifolium medium</name>
    <dbReference type="NCBI Taxonomy" id="97028"/>
    <lineage>
        <taxon>Eukaryota</taxon>
        <taxon>Viridiplantae</taxon>
        <taxon>Streptophyta</taxon>
        <taxon>Embryophyta</taxon>
        <taxon>Tracheophyta</taxon>
        <taxon>Spermatophyta</taxon>
        <taxon>Magnoliopsida</taxon>
        <taxon>eudicotyledons</taxon>
        <taxon>Gunneridae</taxon>
        <taxon>Pentapetalae</taxon>
        <taxon>rosids</taxon>
        <taxon>fabids</taxon>
        <taxon>Fabales</taxon>
        <taxon>Fabaceae</taxon>
        <taxon>Papilionoideae</taxon>
        <taxon>50 kb inversion clade</taxon>
        <taxon>NPAAA clade</taxon>
        <taxon>Hologalegina</taxon>
        <taxon>IRL clade</taxon>
        <taxon>Trifolieae</taxon>
        <taxon>Trifolium</taxon>
    </lineage>
</organism>
<evidence type="ECO:0000313" key="1">
    <source>
        <dbReference type="EMBL" id="MCI94106.1"/>
    </source>
</evidence>
<dbReference type="EMBL" id="LXQA011347480">
    <property type="protein sequence ID" value="MCI94106.1"/>
    <property type="molecule type" value="Genomic_DNA"/>
</dbReference>